<dbReference type="Gene3D" id="3.40.50.300">
    <property type="entry name" value="P-loop containing nucleotide triphosphate hydrolases"/>
    <property type="match status" value="1"/>
</dbReference>
<dbReference type="InterPro" id="IPR011646">
    <property type="entry name" value="KAP_P-loop"/>
</dbReference>
<dbReference type="InterPro" id="IPR027417">
    <property type="entry name" value="P-loop_NTPase"/>
</dbReference>
<dbReference type="Proteomes" id="UP000436692">
    <property type="component" value="Unassembled WGS sequence"/>
</dbReference>
<organism evidence="2 3">
    <name type="scientific">Agrobacterium vitis</name>
    <name type="common">Rhizobium vitis</name>
    <dbReference type="NCBI Taxonomy" id="373"/>
    <lineage>
        <taxon>Bacteria</taxon>
        <taxon>Pseudomonadati</taxon>
        <taxon>Pseudomonadota</taxon>
        <taxon>Alphaproteobacteria</taxon>
        <taxon>Hyphomicrobiales</taxon>
        <taxon>Rhizobiaceae</taxon>
        <taxon>Rhizobium/Agrobacterium group</taxon>
        <taxon>Agrobacterium</taxon>
    </lineage>
</organism>
<dbReference type="AlphaFoldDB" id="A0AAE4WEE2"/>
<dbReference type="SUPFAM" id="SSF52540">
    <property type="entry name" value="P-loop containing nucleoside triphosphate hydrolases"/>
    <property type="match status" value="1"/>
</dbReference>
<evidence type="ECO:0000313" key="2">
    <source>
        <dbReference type="EMBL" id="MUZ59456.1"/>
    </source>
</evidence>
<evidence type="ECO:0000313" key="3">
    <source>
        <dbReference type="Proteomes" id="UP000436692"/>
    </source>
</evidence>
<feature type="domain" description="KAP NTPase" evidence="1">
    <location>
        <begin position="44"/>
        <end position="283"/>
    </location>
</feature>
<comment type="caution">
    <text evidence="2">The sequence shown here is derived from an EMBL/GenBank/DDBJ whole genome shotgun (WGS) entry which is preliminary data.</text>
</comment>
<reference evidence="2 3" key="1">
    <citation type="submission" date="2019-12" db="EMBL/GenBank/DDBJ databases">
        <title>Whole-genome sequencing of Allorhizobium vitis.</title>
        <authorList>
            <person name="Gan H.M."/>
            <person name="Szegedi E."/>
            <person name="Burr T."/>
            <person name="Savka M.A."/>
        </authorList>
    </citation>
    <scope>NUCLEOTIDE SEQUENCE [LARGE SCALE GENOMIC DNA]</scope>
    <source>
        <strain evidence="2 3">CG989</strain>
    </source>
</reference>
<gene>
    <name evidence="2" type="ORF">GOZ95_18600</name>
</gene>
<protein>
    <recommendedName>
        <fullName evidence="1">KAP NTPase domain-containing protein</fullName>
    </recommendedName>
</protein>
<dbReference type="EMBL" id="WPHM01000010">
    <property type="protein sequence ID" value="MUZ59456.1"/>
    <property type="molecule type" value="Genomic_DNA"/>
</dbReference>
<dbReference type="Pfam" id="PF07693">
    <property type="entry name" value="KAP_NTPase"/>
    <property type="match status" value="1"/>
</dbReference>
<accession>A0AAE4WEE2</accession>
<evidence type="ECO:0000259" key="1">
    <source>
        <dbReference type="Pfam" id="PF07693"/>
    </source>
</evidence>
<name>A0AAE4WEE2_AGRVI</name>
<sequence>MTKEMTDETISHWDDDLLDRRSDAQFLYNFLVGQVSKRNQQGKTSSYVINIDADWGDGKTFFLERFAKDIEERGHLVVQVNAWKDDHAQDPYIAIMAAIDRTLQPYLSKPGKLEKVWKATKARGGAIALRTGGVIVKGLVKKLSGISPGEIVEAITDDDTMSQALEDGAKAGGDHLEKLFDAALENLIKGFSQTDAAIHDFKANLGKVLASLPDDKKSPLFILIDELDRCRPTYAVQLLERVKHLFDVSDVVFVLGTNSNQLQHSISGAYGSGFDGYRYLKRFFDRTYVFEKPSTRTFIESLCANLPAGKIRAPENELAEVLTLGCEAYEFDLRAINHIMDMIDATATAWRHKQPIEIALLFPLCAHFYRTGKAEWPSTTDEYLRKWTLKKTSKVRYSSDNVDRSINFGIVYSLCIANMSNLTDAINMDSKSPTNHYAYETFRMEWERRKTLEINASVQKELLGIVANAGKMKDSER</sequence>
<proteinExistence type="predicted"/>